<feature type="transmembrane region" description="Helical" evidence="2">
    <location>
        <begin position="81"/>
        <end position="103"/>
    </location>
</feature>
<dbReference type="AlphaFoldDB" id="A0A6J4RYL1"/>
<name>A0A6J4RYL1_9ACTN</name>
<organism evidence="3">
    <name type="scientific">uncultured Solirubrobacterales bacterium</name>
    <dbReference type="NCBI Taxonomy" id="768556"/>
    <lineage>
        <taxon>Bacteria</taxon>
        <taxon>Bacillati</taxon>
        <taxon>Actinomycetota</taxon>
        <taxon>Thermoleophilia</taxon>
        <taxon>Solirubrobacterales</taxon>
        <taxon>environmental samples</taxon>
    </lineage>
</organism>
<proteinExistence type="predicted"/>
<evidence type="ECO:0000313" key="3">
    <source>
        <dbReference type="EMBL" id="CAA9484564.1"/>
    </source>
</evidence>
<feature type="compositionally biased region" description="Low complexity" evidence="1">
    <location>
        <begin position="15"/>
        <end position="24"/>
    </location>
</feature>
<feature type="transmembrane region" description="Helical" evidence="2">
    <location>
        <begin position="43"/>
        <end position="61"/>
    </location>
</feature>
<feature type="region of interest" description="Disordered" evidence="1">
    <location>
        <begin position="1"/>
        <end position="34"/>
    </location>
</feature>
<sequence length="161" mass="17275">MARNDPTDSGGLFIGRRPGTGPLRLRPRTGEAPSAARRRFDSTLAAVIFACQVVLCVSLWGPQPAGGLWVGSMINYWTGSVVAGILSAFIVIMISLLITLVILRRLDHVWKLVRRAAGHDQERGALEPIFVTTAVVATAAFLVWFFVIAGPGSLLVPENPG</sequence>
<evidence type="ECO:0000256" key="2">
    <source>
        <dbReference type="SAM" id="Phobius"/>
    </source>
</evidence>
<keyword evidence="2" id="KW-0472">Membrane</keyword>
<keyword evidence="2" id="KW-0812">Transmembrane</keyword>
<accession>A0A6J4RYL1</accession>
<keyword evidence="2" id="KW-1133">Transmembrane helix</keyword>
<feature type="transmembrane region" description="Helical" evidence="2">
    <location>
        <begin position="124"/>
        <end position="147"/>
    </location>
</feature>
<evidence type="ECO:0000256" key="1">
    <source>
        <dbReference type="SAM" id="MobiDB-lite"/>
    </source>
</evidence>
<dbReference type="EMBL" id="CADCVU010000032">
    <property type="protein sequence ID" value="CAA9484564.1"/>
    <property type="molecule type" value="Genomic_DNA"/>
</dbReference>
<protein>
    <submittedName>
        <fullName evidence="3">Uncharacterized protein</fullName>
    </submittedName>
</protein>
<reference evidence="3" key="1">
    <citation type="submission" date="2020-02" db="EMBL/GenBank/DDBJ databases">
        <authorList>
            <person name="Meier V. D."/>
        </authorList>
    </citation>
    <scope>NUCLEOTIDE SEQUENCE</scope>
    <source>
        <strain evidence="3">AVDCRST_MAG45</strain>
    </source>
</reference>
<gene>
    <name evidence="3" type="ORF">AVDCRST_MAG45-370</name>
</gene>